<accession>A0A6G1EC69</accession>
<sequence length="83" mass="8576">MALALVIVEAAHYQVENGDHLRMGSGVQGCRFAPHAPAPRLPGSLLLATVRAGIEKAAAAAFAVTGNALSQSRLLMVHTAMSL</sequence>
<dbReference type="Proteomes" id="UP000479710">
    <property type="component" value="Unassembled WGS sequence"/>
</dbReference>
<gene>
    <name evidence="1" type="ORF">E2562_021600</name>
</gene>
<evidence type="ECO:0000313" key="2">
    <source>
        <dbReference type="Proteomes" id="UP000479710"/>
    </source>
</evidence>
<protein>
    <submittedName>
        <fullName evidence="1">Uncharacterized protein</fullName>
    </submittedName>
</protein>
<organism evidence="1 2">
    <name type="scientific">Oryza meyeriana var. granulata</name>
    <dbReference type="NCBI Taxonomy" id="110450"/>
    <lineage>
        <taxon>Eukaryota</taxon>
        <taxon>Viridiplantae</taxon>
        <taxon>Streptophyta</taxon>
        <taxon>Embryophyta</taxon>
        <taxon>Tracheophyta</taxon>
        <taxon>Spermatophyta</taxon>
        <taxon>Magnoliopsida</taxon>
        <taxon>Liliopsida</taxon>
        <taxon>Poales</taxon>
        <taxon>Poaceae</taxon>
        <taxon>BOP clade</taxon>
        <taxon>Oryzoideae</taxon>
        <taxon>Oryzeae</taxon>
        <taxon>Oryzinae</taxon>
        <taxon>Oryza</taxon>
        <taxon>Oryza meyeriana</taxon>
    </lineage>
</organism>
<dbReference type="AlphaFoldDB" id="A0A6G1EC69"/>
<dbReference type="EMBL" id="SPHZ02000004">
    <property type="protein sequence ID" value="KAF0922012.1"/>
    <property type="molecule type" value="Genomic_DNA"/>
</dbReference>
<reference evidence="1 2" key="1">
    <citation type="submission" date="2019-11" db="EMBL/GenBank/DDBJ databases">
        <title>Whole genome sequence of Oryza granulata.</title>
        <authorList>
            <person name="Li W."/>
        </authorList>
    </citation>
    <scope>NUCLEOTIDE SEQUENCE [LARGE SCALE GENOMIC DNA]</scope>
    <source>
        <strain evidence="2">cv. Menghai</strain>
        <tissue evidence="1">Leaf</tissue>
    </source>
</reference>
<keyword evidence="2" id="KW-1185">Reference proteome</keyword>
<comment type="caution">
    <text evidence="1">The sequence shown here is derived from an EMBL/GenBank/DDBJ whole genome shotgun (WGS) entry which is preliminary data.</text>
</comment>
<proteinExistence type="predicted"/>
<evidence type="ECO:0000313" key="1">
    <source>
        <dbReference type="EMBL" id="KAF0922012.1"/>
    </source>
</evidence>
<name>A0A6G1EC69_9ORYZ</name>